<proteinExistence type="predicted"/>
<dbReference type="InterPro" id="IPR008965">
    <property type="entry name" value="CBM2/CBM3_carb-bd_dom_sf"/>
</dbReference>
<feature type="domain" description="CBM2" evidence="3">
    <location>
        <begin position="71"/>
        <end position="174"/>
    </location>
</feature>
<dbReference type="EMBL" id="NGFP01000019">
    <property type="protein sequence ID" value="OUC98526.1"/>
    <property type="molecule type" value="Genomic_DNA"/>
</dbReference>
<evidence type="ECO:0000313" key="4">
    <source>
        <dbReference type="EMBL" id="OUC98526.1"/>
    </source>
</evidence>
<feature type="chain" id="PRO_5038785748" description="CBM2 domain-containing protein" evidence="2">
    <location>
        <begin position="33"/>
        <end position="174"/>
    </location>
</feature>
<reference evidence="4 5" key="1">
    <citation type="submission" date="2017-05" db="EMBL/GenBank/DDBJ databases">
        <title>Biotechnological potential of actinobacteria isolated from South African environments.</title>
        <authorList>
            <person name="Le Roes-Hill M."/>
            <person name="Prins A."/>
            <person name="Durrell K.A."/>
        </authorList>
    </citation>
    <scope>NUCLEOTIDE SEQUENCE [LARGE SCALE GENOMIC DNA]</scope>
    <source>
        <strain evidence="4">M26</strain>
    </source>
</reference>
<comment type="caution">
    <text evidence="4">The sequence shown here is derived from an EMBL/GenBank/DDBJ whole genome shotgun (WGS) entry which is preliminary data.</text>
</comment>
<organism evidence="4 5">
    <name type="scientific">Streptosporangium minutum</name>
    <dbReference type="NCBI Taxonomy" id="569862"/>
    <lineage>
        <taxon>Bacteria</taxon>
        <taxon>Bacillati</taxon>
        <taxon>Actinomycetota</taxon>
        <taxon>Actinomycetes</taxon>
        <taxon>Streptosporangiales</taxon>
        <taxon>Streptosporangiaceae</taxon>
        <taxon>Streptosporangium</taxon>
    </lineage>
</organism>
<dbReference type="InterPro" id="IPR001919">
    <property type="entry name" value="CBD2"/>
</dbReference>
<keyword evidence="5" id="KW-1185">Reference proteome</keyword>
<sequence length="174" mass="17500">MVSGKAVPGKGKPVPGKRVSSWLGLFSLGAAAALVAAACAGGEPPALHTAAHPPARNTTTHPPGRQSVAHPPVPPSGCTATVTLVESWPGGYRGSATIRNAGGRPMRDWYIQWIMPRGATLTQAWNGTPMQSGPVAMIHAPAGKPVLSPGATASDIGFVGAAASPPAFTQITCG</sequence>
<dbReference type="Pfam" id="PF00553">
    <property type="entry name" value="CBM_2"/>
    <property type="match status" value="1"/>
</dbReference>
<feature type="signal peptide" evidence="2">
    <location>
        <begin position="1"/>
        <end position="32"/>
    </location>
</feature>
<accession>A0A2C9ZMF8</accession>
<evidence type="ECO:0000259" key="3">
    <source>
        <dbReference type="PROSITE" id="PS51173"/>
    </source>
</evidence>
<protein>
    <recommendedName>
        <fullName evidence="3">CBM2 domain-containing protein</fullName>
    </recommendedName>
</protein>
<evidence type="ECO:0000313" key="5">
    <source>
        <dbReference type="Proteomes" id="UP000194761"/>
    </source>
</evidence>
<dbReference type="Gene3D" id="2.60.40.290">
    <property type="match status" value="1"/>
</dbReference>
<dbReference type="InterPro" id="IPR012291">
    <property type="entry name" value="CBM2_carb-bd_dom_sf"/>
</dbReference>
<dbReference type="SMART" id="SM00637">
    <property type="entry name" value="CBD_II"/>
    <property type="match status" value="1"/>
</dbReference>
<dbReference type="SUPFAM" id="SSF49384">
    <property type="entry name" value="Carbohydrate-binding domain"/>
    <property type="match status" value="1"/>
</dbReference>
<dbReference type="GO" id="GO:0004553">
    <property type="term" value="F:hydrolase activity, hydrolyzing O-glycosyl compounds"/>
    <property type="evidence" value="ECO:0007669"/>
    <property type="project" value="InterPro"/>
</dbReference>
<keyword evidence="2" id="KW-0732">Signal</keyword>
<feature type="region of interest" description="Disordered" evidence="1">
    <location>
        <begin position="46"/>
        <end position="75"/>
    </location>
</feature>
<dbReference type="PROSITE" id="PS51173">
    <property type="entry name" value="CBM2"/>
    <property type="match status" value="1"/>
</dbReference>
<dbReference type="Proteomes" id="UP000194761">
    <property type="component" value="Unassembled WGS sequence"/>
</dbReference>
<gene>
    <name evidence="4" type="ORF">CA984_06540</name>
</gene>
<dbReference type="GO" id="GO:0030247">
    <property type="term" value="F:polysaccharide binding"/>
    <property type="evidence" value="ECO:0007669"/>
    <property type="project" value="UniProtKB-UniRule"/>
</dbReference>
<dbReference type="AlphaFoldDB" id="A0A2C9ZMF8"/>
<name>A0A2C9ZMF8_9ACTN</name>
<feature type="compositionally biased region" description="Low complexity" evidence="1">
    <location>
        <begin position="46"/>
        <end position="55"/>
    </location>
</feature>
<evidence type="ECO:0000256" key="1">
    <source>
        <dbReference type="SAM" id="MobiDB-lite"/>
    </source>
</evidence>
<evidence type="ECO:0000256" key="2">
    <source>
        <dbReference type="SAM" id="SignalP"/>
    </source>
</evidence>
<dbReference type="GO" id="GO:0005975">
    <property type="term" value="P:carbohydrate metabolic process"/>
    <property type="evidence" value="ECO:0007669"/>
    <property type="project" value="InterPro"/>
</dbReference>